<proteinExistence type="predicted"/>
<evidence type="ECO:0000256" key="1">
    <source>
        <dbReference type="SAM" id="Phobius"/>
    </source>
</evidence>
<gene>
    <name evidence="2" type="ORF">ENUP19_0324G0024</name>
</gene>
<comment type="caution">
    <text evidence="2">The sequence shown here is derived from an EMBL/GenBank/DDBJ whole genome shotgun (WGS) entry which is preliminary data.</text>
</comment>
<keyword evidence="1" id="KW-1133">Transmembrane helix</keyword>
<keyword evidence="1" id="KW-0472">Membrane</keyword>
<name>A0ABQ0DWL1_9EUKA</name>
<protein>
    <submittedName>
        <fullName evidence="2">Uncharacterized protein</fullName>
    </submittedName>
</protein>
<evidence type="ECO:0000313" key="3">
    <source>
        <dbReference type="Proteomes" id="UP001628156"/>
    </source>
</evidence>
<dbReference type="EMBL" id="BAAFRS010000324">
    <property type="protein sequence ID" value="GAB1227163.1"/>
    <property type="molecule type" value="Genomic_DNA"/>
</dbReference>
<keyword evidence="1" id="KW-0812">Transmembrane</keyword>
<keyword evidence="3" id="KW-1185">Reference proteome</keyword>
<organism evidence="2 3">
    <name type="scientific">Entamoeba nuttalli</name>
    <dbReference type="NCBI Taxonomy" id="412467"/>
    <lineage>
        <taxon>Eukaryota</taxon>
        <taxon>Amoebozoa</taxon>
        <taxon>Evosea</taxon>
        <taxon>Archamoebae</taxon>
        <taxon>Mastigamoebida</taxon>
        <taxon>Entamoebidae</taxon>
        <taxon>Entamoeba</taxon>
    </lineage>
</organism>
<feature type="transmembrane region" description="Helical" evidence="1">
    <location>
        <begin position="12"/>
        <end position="31"/>
    </location>
</feature>
<evidence type="ECO:0000313" key="2">
    <source>
        <dbReference type="EMBL" id="GAB1227163.1"/>
    </source>
</evidence>
<dbReference type="Proteomes" id="UP001628156">
    <property type="component" value="Unassembled WGS sequence"/>
</dbReference>
<accession>A0ABQ0DWL1</accession>
<reference evidence="2 3" key="1">
    <citation type="journal article" date="2019" name="PLoS Negl. Trop. Dis.">
        <title>Whole genome sequencing of Entamoeba nuttalli reveals mammalian host-related molecular signatures and a novel octapeptide-repeat surface protein.</title>
        <authorList>
            <person name="Tanaka M."/>
            <person name="Makiuchi T."/>
            <person name="Komiyama T."/>
            <person name="Shiina T."/>
            <person name="Osaki K."/>
            <person name="Tachibana H."/>
        </authorList>
    </citation>
    <scope>NUCLEOTIDE SEQUENCE [LARGE SCALE GENOMIC DNA]</scope>
    <source>
        <strain evidence="2 3">P19-061405</strain>
    </source>
</reference>
<sequence>MMFQLLSSNDVIARVSAGSVIGIFVIIIYLLQTIKVFESENVVETLSELIKRFPNETRPHSIDIVKALLDV</sequence>